<evidence type="ECO:0000256" key="3">
    <source>
        <dbReference type="ARBA" id="ARBA00018730"/>
    </source>
</evidence>
<sequence>MADGSGSSILQFVPFSSAIEIGFWHKLTKNKLEKYKLDDSIQYLSGSFVNNDPSGLPCRMNVDYTAFEESSDNTQHVPRLFKTLGAIALKNTAEDFKSCDKKQLINDAAKKIFQDIQSGAVDQDPNLLNRFALLTFADLKKYHFYYWFAFPAITVQENFKAKKTSPITEYFSTQQLDSLKNGYDHLNAELGHDPFVFLVKKSGDVISTSLIKDWEQFFMNEQEITVVFSDPSTLQHHPGWPLRNLLTYLTLTKDLSGKQLNVICYRDRIRDGRREIEHSVVIEMSELPKLHLEEDNISAIGWEKNQKDKMGPRMVNLSSTMDPTRLAENAADLNLKLMKWRLVPDLDLDVIAKTKCLLLGSGTLGCNVARSLLGWGARTITFVDNSRVSYSNPCRQTLFQFEDCLNGGKKKAQAAADAMKRIFPGVVCSFCLSPF</sequence>
<dbReference type="Gene3D" id="3.40.140.70">
    <property type="entry name" value="Ubiquitin-like modifier-activating enzyme ATG7 N-terminal domain"/>
    <property type="match status" value="1"/>
</dbReference>
<evidence type="ECO:0000256" key="8">
    <source>
        <dbReference type="ARBA" id="ARBA00030242"/>
    </source>
</evidence>
<dbReference type="PANTHER" id="PTHR10953">
    <property type="entry name" value="UBIQUITIN-ACTIVATING ENZYME E1"/>
    <property type="match status" value="1"/>
</dbReference>
<dbReference type="SUPFAM" id="SSF69572">
    <property type="entry name" value="Activating enzymes of the ubiquitin-like proteins"/>
    <property type="match status" value="1"/>
</dbReference>
<accession>A0A7M5XL21</accession>
<dbReference type="OrthoDB" id="6019702at2759"/>
<comment type="similarity">
    <text evidence="1">Belongs to the ATG7 family.</text>
</comment>
<name>A0A7M5XL21_9CNID</name>
<dbReference type="GO" id="GO:0000422">
    <property type="term" value="P:autophagy of mitochondrion"/>
    <property type="evidence" value="ECO:0007669"/>
    <property type="project" value="TreeGrafter"/>
</dbReference>
<dbReference type="GO" id="GO:0019778">
    <property type="term" value="F:Atg12 activating enzyme activity"/>
    <property type="evidence" value="ECO:0007669"/>
    <property type="project" value="TreeGrafter"/>
</dbReference>
<keyword evidence="5" id="KW-0653">Protein transport</keyword>
<keyword evidence="13" id="KW-1185">Reference proteome</keyword>
<evidence type="ECO:0000259" key="11">
    <source>
        <dbReference type="Pfam" id="PF16420"/>
    </source>
</evidence>
<dbReference type="GO" id="GO:0015031">
    <property type="term" value="P:protein transport"/>
    <property type="evidence" value="ECO:0007669"/>
    <property type="project" value="UniProtKB-KW"/>
</dbReference>
<keyword evidence="6" id="KW-0072">Autophagy</keyword>
<dbReference type="InterPro" id="IPR000594">
    <property type="entry name" value="ThiF_NAD_FAD-bd"/>
</dbReference>
<evidence type="ECO:0000313" key="13">
    <source>
        <dbReference type="Proteomes" id="UP000594262"/>
    </source>
</evidence>
<evidence type="ECO:0000313" key="12">
    <source>
        <dbReference type="EnsemblMetazoa" id="CLYHEMP025286.1"/>
    </source>
</evidence>
<organism evidence="12 13">
    <name type="scientific">Clytia hemisphaerica</name>
    <dbReference type="NCBI Taxonomy" id="252671"/>
    <lineage>
        <taxon>Eukaryota</taxon>
        <taxon>Metazoa</taxon>
        <taxon>Cnidaria</taxon>
        <taxon>Hydrozoa</taxon>
        <taxon>Hydroidolina</taxon>
        <taxon>Leptothecata</taxon>
        <taxon>Obeliida</taxon>
        <taxon>Clytiidae</taxon>
        <taxon>Clytia</taxon>
    </lineage>
</organism>
<dbReference type="AlphaFoldDB" id="A0A7M5XL21"/>
<evidence type="ECO:0000256" key="4">
    <source>
        <dbReference type="ARBA" id="ARBA00022448"/>
    </source>
</evidence>
<dbReference type="GO" id="GO:0000407">
    <property type="term" value="C:phagophore assembly site"/>
    <property type="evidence" value="ECO:0007669"/>
    <property type="project" value="TreeGrafter"/>
</dbReference>
<dbReference type="InterPro" id="IPR042523">
    <property type="entry name" value="Atg7_N_2"/>
</dbReference>
<dbReference type="GO" id="GO:0006995">
    <property type="term" value="P:cellular response to nitrogen starvation"/>
    <property type="evidence" value="ECO:0007669"/>
    <property type="project" value="TreeGrafter"/>
</dbReference>
<evidence type="ECO:0000256" key="5">
    <source>
        <dbReference type="ARBA" id="ARBA00022927"/>
    </source>
</evidence>
<evidence type="ECO:0000256" key="7">
    <source>
        <dbReference type="ARBA" id="ARBA00029897"/>
    </source>
</evidence>
<feature type="domain" description="Ubiquitin-like modifier-activating enzyme Atg7 N-terminal" evidence="11">
    <location>
        <begin position="10"/>
        <end position="321"/>
    </location>
</feature>
<dbReference type="Pfam" id="PF00899">
    <property type="entry name" value="ThiF"/>
    <property type="match status" value="1"/>
</dbReference>
<dbReference type="PANTHER" id="PTHR10953:SF3">
    <property type="entry name" value="UBIQUITIN-LIKE MODIFIER-ACTIVATING ENZYME ATG7"/>
    <property type="match status" value="1"/>
</dbReference>
<dbReference type="Gene3D" id="3.40.140.100">
    <property type="entry name" value="Ubiquitin-like modifier-activating enzyme ATG7 C-terminal domain"/>
    <property type="match status" value="1"/>
</dbReference>
<keyword evidence="4" id="KW-0813">Transport</keyword>
<dbReference type="InterPro" id="IPR035985">
    <property type="entry name" value="Ubiquitin-activating_enz"/>
</dbReference>
<dbReference type="EnsemblMetazoa" id="CLYHEMT025286.1">
    <property type="protein sequence ID" value="CLYHEMP025286.1"/>
    <property type="gene ID" value="CLYHEMG025286"/>
</dbReference>
<evidence type="ECO:0000256" key="2">
    <source>
        <dbReference type="ARBA" id="ARBA00017647"/>
    </source>
</evidence>
<evidence type="ECO:0000256" key="6">
    <source>
        <dbReference type="ARBA" id="ARBA00023006"/>
    </source>
</evidence>
<dbReference type="InterPro" id="IPR045886">
    <property type="entry name" value="ThiF/MoeB/HesA"/>
</dbReference>
<evidence type="ECO:0000256" key="9">
    <source>
        <dbReference type="ARBA" id="ARBA00032823"/>
    </source>
</evidence>
<evidence type="ECO:0000256" key="1">
    <source>
        <dbReference type="ARBA" id="ARBA00010931"/>
    </source>
</evidence>
<dbReference type="GO" id="GO:0019779">
    <property type="term" value="F:Atg8 activating enzyme activity"/>
    <property type="evidence" value="ECO:0007669"/>
    <property type="project" value="TreeGrafter"/>
</dbReference>
<evidence type="ECO:0000259" key="10">
    <source>
        <dbReference type="Pfam" id="PF00899"/>
    </source>
</evidence>
<dbReference type="GO" id="GO:0000045">
    <property type="term" value="P:autophagosome assembly"/>
    <property type="evidence" value="ECO:0007669"/>
    <property type="project" value="TreeGrafter"/>
</dbReference>
<dbReference type="Proteomes" id="UP000594262">
    <property type="component" value="Unplaced"/>
</dbReference>
<dbReference type="FunFam" id="3.40.140.70:FF:000001">
    <property type="entry name" value="Ubiquitin-like modifier-activating enzyme atg7"/>
    <property type="match status" value="1"/>
</dbReference>
<dbReference type="InterPro" id="IPR042522">
    <property type="entry name" value="Atg7_N_1"/>
</dbReference>
<proteinExistence type="inferred from homology"/>
<dbReference type="GO" id="GO:0032446">
    <property type="term" value="P:protein modification by small protein conjugation"/>
    <property type="evidence" value="ECO:0007669"/>
    <property type="project" value="TreeGrafter"/>
</dbReference>
<dbReference type="Pfam" id="PF16420">
    <property type="entry name" value="ATG7_N"/>
    <property type="match status" value="1"/>
</dbReference>
<protein>
    <recommendedName>
        <fullName evidence="2">Ubiquitin-like modifier-activating enzyme ATG7</fullName>
    </recommendedName>
    <alternativeName>
        <fullName evidence="7 9">ATG12-activating enzyme E1 ATG7</fullName>
    </alternativeName>
    <alternativeName>
        <fullName evidence="8">Autophagy-related protein 7</fullName>
    </alternativeName>
    <alternativeName>
        <fullName evidence="3">Ubiquitin-like modifier-activating enzyme atg7</fullName>
    </alternativeName>
</protein>
<dbReference type="GO" id="GO:0034727">
    <property type="term" value="P:piecemeal microautophagy of the nucleus"/>
    <property type="evidence" value="ECO:0007669"/>
    <property type="project" value="TreeGrafter"/>
</dbReference>
<feature type="domain" description="THIF-type NAD/FAD binding fold" evidence="10">
    <location>
        <begin position="337"/>
        <end position="426"/>
    </location>
</feature>
<dbReference type="InterPro" id="IPR032197">
    <property type="entry name" value="Atg7_N"/>
</dbReference>
<dbReference type="Gene3D" id="3.40.50.720">
    <property type="entry name" value="NAD(P)-binding Rossmann-like Domain"/>
    <property type="match status" value="1"/>
</dbReference>
<reference evidence="12" key="1">
    <citation type="submission" date="2021-01" db="UniProtKB">
        <authorList>
            <consortium name="EnsemblMetazoa"/>
        </authorList>
    </citation>
    <scope>IDENTIFICATION</scope>
</reference>